<evidence type="ECO:0000313" key="1">
    <source>
        <dbReference type="EMBL" id="CAA9452829.1"/>
    </source>
</evidence>
<dbReference type="AlphaFoldDB" id="A0A6J4QRF4"/>
<reference evidence="1" key="1">
    <citation type="submission" date="2020-02" db="EMBL/GenBank/DDBJ databases">
        <authorList>
            <person name="Meier V. D."/>
        </authorList>
    </citation>
    <scope>NUCLEOTIDE SEQUENCE</scope>
    <source>
        <strain evidence="1">AVDCRST_MAG14</strain>
    </source>
</reference>
<proteinExistence type="predicted"/>
<sequence length="308" mass="34139">MQVLGMPLLPSSINLPLDISFPIYSRPRLDVTAWGKGVPDAARGPVLAIKAVNVTGAPVEITDVYAGFMYVSSLPAEVVFGSRTVKLPLHELTGKLQPPCVLQAGESALWTANLRQLTDDLEEKRLTLAPHSRFLNLSRTDSDRWTRFGRPAIMVRNVIAMQSQRKLAVVISDGRDGLHKAKVRWQPPLWATLTRRRFPSVVTEVEIFEDLLVLHPRGAKGVSLSIDLANVVNVRADPEVARSRAEDTDVLGIVPEEPRHPEGDDTFFNVNEPDKTIVIVLRNERYARLVIEVEEPQATVAAIWEAVG</sequence>
<gene>
    <name evidence="1" type="ORF">AVDCRST_MAG14-1157</name>
</gene>
<organism evidence="1">
    <name type="scientific">uncultured Rubrobacteraceae bacterium</name>
    <dbReference type="NCBI Taxonomy" id="349277"/>
    <lineage>
        <taxon>Bacteria</taxon>
        <taxon>Bacillati</taxon>
        <taxon>Actinomycetota</taxon>
        <taxon>Rubrobacteria</taxon>
        <taxon>Rubrobacterales</taxon>
        <taxon>Rubrobacteraceae</taxon>
        <taxon>environmental samples</taxon>
    </lineage>
</organism>
<accession>A0A6J4QRF4</accession>
<protein>
    <submittedName>
        <fullName evidence="1">Uncharacterized protein</fullName>
    </submittedName>
</protein>
<name>A0A6J4QRF4_9ACTN</name>
<dbReference type="EMBL" id="CADCVG010000049">
    <property type="protein sequence ID" value="CAA9452829.1"/>
    <property type="molecule type" value="Genomic_DNA"/>
</dbReference>